<evidence type="ECO:0000256" key="2">
    <source>
        <dbReference type="SAM" id="Phobius"/>
    </source>
</evidence>
<reference evidence="3 4" key="2">
    <citation type="submission" date="2022-06" db="EMBL/GenBank/DDBJ databases">
        <title>Genomic Encyclopedia of Type Strains, Phase I: the one thousand microbial genomes (KMG-I) project.</title>
        <authorList>
            <person name="Kyrpides N."/>
        </authorList>
    </citation>
    <scope>NUCLEOTIDE SEQUENCE [LARGE SCALE GENOMIC DNA]</scope>
    <source>
        <strain evidence="3 4">DSM 43889</strain>
    </source>
</reference>
<feature type="transmembrane region" description="Helical" evidence="2">
    <location>
        <begin position="331"/>
        <end position="350"/>
    </location>
</feature>
<protein>
    <submittedName>
        <fullName evidence="3">Uncharacterized protein</fullName>
    </submittedName>
</protein>
<keyword evidence="2" id="KW-0472">Membrane</keyword>
<feature type="transmembrane region" description="Helical" evidence="2">
    <location>
        <begin position="283"/>
        <end position="303"/>
    </location>
</feature>
<feature type="transmembrane region" description="Helical" evidence="2">
    <location>
        <begin position="36"/>
        <end position="57"/>
    </location>
</feature>
<feature type="transmembrane region" description="Helical" evidence="2">
    <location>
        <begin position="194"/>
        <end position="222"/>
    </location>
</feature>
<gene>
    <name evidence="3" type="ORF">G443_003174</name>
</gene>
<dbReference type="EMBL" id="AUBJ02000001">
    <property type="protein sequence ID" value="MCP2332904.1"/>
    <property type="molecule type" value="Genomic_DNA"/>
</dbReference>
<proteinExistence type="predicted"/>
<evidence type="ECO:0000256" key="1">
    <source>
        <dbReference type="SAM" id="MobiDB-lite"/>
    </source>
</evidence>
<keyword evidence="2" id="KW-1133">Transmembrane helix</keyword>
<accession>A0ABT1JK64</accession>
<feature type="transmembrane region" description="Helical" evidence="2">
    <location>
        <begin position="171"/>
        <end position="187"/>
    </location>
</feature>
<name>A0ABT1JK64_ACTCY</name>
<feature type="transmembrane region" description="Helical" evidence="2">
    <location>
        <begin position="147"/>
        <end position="165"/>
    </location>
</feature>
<evidence type="ECO:0000313" key="4">
    <source>
        <dbReference type="Proteomes" id="UP000791080"/>
    </source>
</evidence>
<keyword evidence="4" id="KW-1185">Reference proteome</keyword>
<feature type="transmembrane region" description="Helical" evidence="2">
    <location>
        <begin position="388"/>
        <end position="406"/>
    </location>
</feature>
<dbReference type="Proteomes" id="UP000791080">
    <property type="component" value="Unassembled WGS sequence"/>
</dbReference>
<dbReference type="RefSeq" id="WP_026417803.1">
    <property type="nucleotide sequence ID" value="NZ_AUBJ02000001.1"/>
</dbReference>
<feature type="transmembrane region" description="Helical" evidence="2">
    <location>
        <begin position="259"/>
        <end position="277"/>
    </location>
</feature>
<organism evidence="3 4">
    <name type="scientific">Actinoalloteichus caeruleus DSM 43889</name>
    <dbReference type="NCBI Taxonomy" id="1120930"/>
    <lineage>
        <taxon>Bacteria</taxon>
        <taxon>Bacillati</taxon>
        <taxon>Actinomycetota</taxon>
        <taxon>Actinomycetes</taxon>
        <taxon>Pseudonocardiales</taxon>
        <taxon>Pseudonocardiaceae</taxon>
        <taxon>Actinoalloteichus</taxon>
        <taxon>Actinoalloteichus cyanogriseus</taxon>
    </lineage>
</organism>
<feature type="transmembrane region" description="Helical" evidence="2">
    <location>
        <begin position="362"/>
        <end position="381"/>
    </location>
</feature>
<feature type="region of interest" description="Disordered" evidence="1">
    <location>
        <begin position="1"/>
        <end position="31"/>
    </location>
</feature>
<comment type="caution">
    <text evidence="3">The sequence shown here is derived from an EMBL/GenBank/DDBJ whole genome shotgun (WGS) entry which is preliminary data.</text>
</comment>
<reference evidence="3 4" key="1">
    <citation type="submission" date="2013-07" db="EMBL/GenBank/DDBJ databases">
        <authorList>
            <consortium name="DOE Joint Genome Institute"/>
            <person name="Reeve W."/>
            <person name="Huntemann M."/>
            <person name="Han J."/>
            <person name="Chen A."/>
            <person name="Kyrpides N."/>
            <person name="Mavromatis K."/>
            <person name="Markowitz V."/>
            <person name="Palaniappan K."/>
            <person name="Ivanova N."/>
            <person name="Schaumberg A."/>
            <person name="Pati A."/>
            <person name="Liolios K."/>
            <person name="Nordberg H.P."/>
            <person name="Cantor M.N."/>
            <person name="Hua S.X."/>
            <person name="Woyke T."/>
        </authorList>
    </citation>
    <scope>NUCLEOTIDE SEQUENCE [LARGE SCALE GENOMIC DNA]</scope>
    <source>
        <strain evidence="3 4">DSM 43889</strain>
    </source>
</reference>
<evidence type="ECO:0000313" key="3">
    <source>
        <dbReference type="EMBL" id="MCP2332904.1"/>
    </source>
</evidence>
<keyword evidence="2" id="KW-0812">Transmembrane</keyword>
<sequence length="597" mass="60883">MPARSASPTSDTATHGTASEDQTRPVARQPGGGPRAAVIALLVLAALPVLFILVEVFRAPPMHYGDYWTILSKVIDGTGALAPAGLFELYNQHPIVVTGLLFYVDAVLFGGSNQLVGVLNVVASVAMLGALWTMLPRRLPATLRAGLLATFSLLLFSPAILEFYAMSMSGAHWLSGFAPAVLALAAAHRGRTVAAVLLALLGSLGHGAAFPVWLAIALVAWLRRDAAWRIWTPLVALGAVVVAFLTMPGGSSVPPADAPAIDVYLMLISATMGQIFAIQSVDLATLAGLAGLVGVAVSVTVVVRARLAAAPPTASGEVTTGTPGRRAAESAGWVGLALHAALVAAMVGSSRVSLGVDIGQSARYAIIPALTWIALVTLFVLLRPRVPVARAVALATALGVVAFVAGSTQGQKVRNELRAVPLLAVAAQVGAHETLVGLKMNPDDVPAFAATGAYPFHDGFTLGCGGPELGDRVDLASVRELAHPDHDTETAGYLETGPVEGDAEISGWALVDGVRADCVLVVDTSGTVIGGGMTGLNRPDLVDNLPTSEPGAGFQAVAAAGLLEGRVLVARGGSLYEVVAGTDDEADVDGAGGTPGG</sequence>
<feature type="compositionally biased region" description="Polar residues" evidence="1">
    <location>
        <begin position="1"/>
        <end position="20"/>
    </location>
</feature>
<feature type="transmembrane region" description="Helical" evidence="2">
    <location>
        <begin position="228"/>
        <end position="247"/>
    </location>
</feature>
<feature type="transmembrane region" description="Helical" evidence="2">
    <location>
        <begin position="115"/>
        <end position="135"/>
    </location>
</feature>